<feature type="transmembrane region" description="Helical" evidence="1">
    <location>
        <begin position="84"/>
        <end position="106"/>
    </location>
</feature>
<feature type="transmembrane region" description="Helical" evidence="1">
    <location>
        <begin position="203"/>
        <end position="229"/>
    </location>
</feature>
<comment type="caution">
    <text evidence="2">The sequence shown here is derived from an EMBL/GenBank/DDBJ whole genome shotgun (WGS) entry which is preliminary data.</text>
</comment>
<evidence type="ECO:0000256" key="1">
    <source>
        <dbReference type="SAM" id="Phobius"/>
    </source>
</evidence>
<gene>
    <name evidence="2" type="ORF">ACFO3U_10380</name>
</gene>
<dbReference type="Proteomes" id="UP001595885">
    <property type="component" value="Unassembled WGS sequence"/>
</dbReference>
<evidence type="ECO:0008006" key="4">
    <source>
        <dbReference type="Google" id="ProtNLM"/>
    </source>
</evidence>
<evidence type="ECO:0000313" key="2">
    <source>
        <dbReference type="EMBL" id="MFC4740399.1"/>
    </source>
</evidence>
<organism evidence="2 3">
    <name type="scientific">Flavobacterium ponti</name>
    <dbReference type="NCBI Taxonomy" id="665133"/>
    <lineage>
        <taxon>Bacteria</taxon>
        <taxon>Pseudomonadati</taxon>
        <taxon>Bacteroidota</taxon>
        <taxon>Flavobacteriia</taxon>
        <taxon>Flavobacteriales</taxon>
        <taxon>Flavobacteriaceae</taxon>
        <taxon>Flavobacterium</taxon>
    </lineage>
</organism>
<keyword evidence="3" id="KW-1185">Reference proteome</keyword>
<proteinExistence type="predicted"/>
<keyword evidence="1" id="KW-1133">Transmembrane helix</keyword>
<feature type="transmembrane region" description="Helical" evidence="1">
    <location>
        <begin position="160"/>
        <end position="182"/>
    </location>
</feature>
<dbReference type="RefSeq" id="WP_379741692.1">
    <property type="nucleotide sequence ID" value="NZ_JBHSGW010000025.1"/>
</dbReference>
<keyword evidence="1" id="KW-0812">Transmembrane</keyword>
<sequence>MNSKINSKIDLKIQNGYTLETGSLIDESVNTFKKTFLISGVAVILLAIFTILIYGTILVLIYGLSDFTSTMTEFQASQSSAVGMLSTVIIATVTSAFFAPITAGFIHANHLAKNNQEIGINVFFDFYKSTFFKDLFLSHLIIGLTGGLLSSSLSLINLEILTYFVQLFISMVTVFTIPLVIYGGQNYENALTKSFKLFLKQPLLIFVALLLAIIGVFIGIIALCIGIIFTAPYYYSMVYAIYNQAIGFEEKSVIDEIGQEEF</sequence>
<feature type="transmembrane region" description="Helical" evidence="1">
    <location>
        <begin position="36"/>
        <end position="64"/>
    </location>
</feature>
<evidence type="ECO:0000313" key="3">
    <source>
        <dbReference type="Proteomes" id="UP001595885"/>
    </source>
</evidence>
<accession>A0ABV9P8U5</accession>
<dbReference type="EMBL" id="JBHSGW010000025">
    <property type="protein sequence ID" value="MFC4740399.1"/>
    <property type="molecule type" value="Genomic_DNA"/>
</dbReference>
<name>A0ABV9P8U5_9FLAO</name>
<reference evidence="3" key="1">
    <citation type="journal article" date="2019" name="Int. J. Syst. Evol. Microbiol.">
        <title>The Global Catalogue of Microorganisms (GCM) 10K type strain sequencing project: providing services to taxonomists for standard genome sequencing and annotation.</title>
        <authorList>
            <consortium name="The Broad Institute Genomics Platform"/>
            <consortium name="The Broad Institute Genome Sequencing Center for Infectious Disease"/>
            <person name="Wu L."/>
            <person name="Ma J."/>
        </authorList>
    </citation>
    <scope>NUCLEOTIDE SEQUENCE [LARGE SCALE GENOMIC DNA]</scope>
    <source>
        <strain evidence="3">CCUG 50349</strain>
    </source>
</reference>
<feature type="transmembrane region" description="Helical" evidence="1">
    <location>
        <begin position="135"/>
        <end position="154"/>
    </location>
</feature>
<keyword evidence="1" id="KW-0472">Membrane</keyword>
<protein>
    <recommendedName>
        <fullName evidence="4">DUF975 family protein</fullName>
    </recommendedName>
</protein>